<reference evidence="1 2" key="1">
    <citation type="submission" date="2016-10" db="EMBL/GenBank/DDBJ databases">
        <authorList>
            <person name="de Groot N.N."/>
        </authorList>
    </citation>
    <scope>NUCLEOTIDE SEQUENCE [LARGE SCALE GENOMIC DNA]</scope>
    <source>
        <strain evidence="1 2">Nm24</strain>
    </source>
</reference>
<evidence type="ECO:0008006" key="3">
    <source>
        <dbReference type="Google" id="ProtNLM"/>
    </source>
</evidence>
<proteinExistence type="predicted"/>
<dbReference type="Gene3D" id="3.40.190.10">
    <property type="entry name" value="Periplasmic binding protein-like II"/>
    <property type="match status" value="1"/>
</dbReference>
<dbReference type="AlphaFoldDB" id="A0A1I7G1E8"/>
<dbReference type="SUPFAM" id="SSF53850">
    <property type="entry name" value="Periplasmic binding protein-like II"/>
    <property type="match status" value="1"/>
</dbReference>
<protein>
    <recommendedName>
        <fullName evidence="3">PBP domain-containing protein</fullName>
    </recommendedName>
</protein>
<evidence type="ECO:0000313" key="1">
    <source>
        <dbReference type="EMBL" id="SFU42288.1"/>
    </source>
</evidence>
<name>A0A1I7G1E8_9PROT</name>
<gene>
    <name evidence="1" type="ORF">SAMN05216339_102145</name>
</gene>
<organism evidence="1 2">
    <name type="scientific">Nitrosomonas eutropha</name>
    <dbReference type="NCBI Taxonomy" id="916"/>
    <lineage>
        <taxon>Bacteria</taxon>
        <taxon>Pseudomonadati</taxon>
        <taxon>Pseudomonadota</taxon>
        <taxon>Betaproteobacteria</taxon>
        <taxon>Nitrosomonadales</taxon>
        <taxon>Nitrosomonadaceae</taxon>
        <taxon>Nitrosomonas</taxon>
    </lineage>
</organism>
<sequence length="151" mass="16853">MTGIFTYCLRGILLPALLIILLFTDNALSSGEAVEVITHPGTNVNYLSKNLLRSVFSMRLRTWQNGVPIRVFVLPDDAPLHNIFAKKKLNVFPYQLRSAWDRLVYSGTGQAPLVVHSEEEMRTKIATTPGSIGYLSEIKIDGSVQIVHINE</sequence>
<accession>A0A1I7G1E8</accession>
<dbReference type="RefSeq" id="WP_256214799.1">
    <property type="nucleotide sequence ID" value="NZ_FPBL01000002.1"/>
</dbReference>
<dbReference type="Proteomes" id="UP000183926">
    <property type="component" value="Unassembled WGS sequence"/>
</dbReference>
<dbReference type="EMBL" id="FPBL01000002">
    <property type="protein sequence ID" value="SFU42288.1"/>
    <property type="molecule type" value="Genomic_DNA"/>
</dbReference>
<evidence type="ECO:0000313" key="2">
    <source>
        <dbReference type="Proteomes" id="UP000183926"/>
    </source>
</evidence>